<gene>
    <name evidence="1" type="ORF">Golob_027276</name>
</gene>
<organism evidence="1 2">
    <name type="scientific">Gossypium lobatum</name>
    <dbReference type="NCBI Taxonomy" id="34289"/>
    <lineage>
        <taxon>Eukaryota</taxon>
        <taxon>Viridiplantae</taxon>
        <taxon>Streptophyta</taxon>
        <taxon>Embryophyta</taxon>
        <taxon>Tracheophyta</taxon>
        <taxon>Spermatophyta</taxon>
        <taxon>Magnoliopsida</taxon>
        <taxon>eudicotyledons</taxon>
        <taxon>Gunneridae</taxon>
        <taxon>Pentapetalae</taxon>
        <taxon>rosids</taxon>
        <taxon>malvids</taxon>
        <taxon>Malvales</taxon>
        <taxon>Malvaceae</taxon>
        <taxon>Malvoideae</taxon>
        <taxon>Gossypium</taxon>
    </lineage>
</organism>
<dbReference type="EMBL" id="JABEZX010188990">
    <property type="protein sequence ID" value="MBA0575460.1"/>
    <property type="molecule type" value="Genomic_DNA"/>
</dbReference>
<reference evidence="1 2" key="1">
    <citation type="journal article" date="2019" name="Genome Biol. Evol.">
        <title>Insights into the evolution of the New World diploid cottons (Gossypium, subgenus Houzingenia) based on genome sequencing.</title>
        <authorList>
            <person name="Grover C.E."/>
            <person name="Arick M.A. 2nd"/>
            <person name="Thrash A."/>
            <person name="Conover J.L."/>
            <person name="Sanders W.S."/>
            <person name="Peterson D.G."/>
            <person name="Frelichowski J.E."/>
            <person name="Scheffler J.A."/>
            <person name="Scheffler B.E."/>
            <person name="Wendel J.F."/>
        </authorList>
    </citation>
    <scope>NUCLEOTIDE SEQUENCE [LARGE SCALE GENOMIC DNA]</scope>
    <source>
        <strain evidence="1">157</strain>
        <tissue evidence="1">Leaf</tissue>
    </source>
</reference>
<proteinExistence type="predicted"/>
<keyword evidence="2" id="KW-1185">Reference proteome</keyword>
<comment type="caution">
    <text evidence="1">The sequence shown here is derived from an EMBL/GenBank/DDBJ whole genome shotgun (WGS) entry which is preliminary data.</text>
</comment>
<protein>
    <submittedName>
        <fullName evidence="1">Uncharacterized protein</fullName>
    </submittedName>
</protein>
<evidence type="ECO:0000313" key="1">
    <source>
        <dbReference type="EMBL" id="MBA0575460.1"/>
    </source>
</evidence>
<dbReference type="AlphaFoldDB" id="A0A7J8NF20"/>
<evidence type="ECO:0000313" key="2">
    <source>
        <dbReference type="Proteomes" id="UP000593572"/>
    </source>
</evidence>
<sequence>MARQFGNFIGLFLDYDMKAIGSGYQGFLRIRVCLNLGHSKSFFPIRILHGRKELSPEWDLPIWASPRLVGIGTSCWLWEEGPAFKTGDTLKSVYSGSSITQANIQCSFQHEFWNIDWLWRVEQPDAMKLLNWNVRGLGNPLAVSSSSLRGGLALYWKDTCQIRLCSFSSVDIDMLLEDDLLCSFSSVDIDMLLEDDFEGNTWRFTGFYGLPVESRRRQLWDLLR</sequence>
<name>A0A7J8NF20_9ROSI</name>
<accession>A0A7J8NF20</accession>
<dbReference type="Proteomes" id="UP000593572">
    <property type="component" value="Unassembled WGS sequence"/>
</dbReference>